<dbReference type="Proteomes" id="UP000678679">
    <property type="component" value="Chromosome 1"/>
</dbReference>
<dbReference type="AlphaFoldDB" id="A0AAX1N4X0"/>
<keyword evidence="2" id="KW-0175">Coiled coil</keyword>
<evidence type="ECO:0000313" key="5">
    <source>
        <dbReference type="EMBL" id="QWG02560.1"/>
    </source>
</evidence>
<feature type="repeat" description="TPR" evidence="1">
    <location>
        <begin position="297"/>
        <end position="330"/>
    </location>
</feature>
<accession>A0AAX1N4X0</accession>
<dbReference type="InterPro" id="IPR011990">
    <property type="entry name" value="TPR-like_helical_dom_sf"/>
</dbReference>
<feature type="chain" id="PRO_5043724038" description="Tetratricopeptide repeat protein" evidence="4">
    <location>
        <begin position="31"/>
        <end position="757"/>
    </location>
</feature>
<feature type="region of interest" description="Disordered" evidence="3">
    <location>
        <begin position="488"/>
        <end position="528"/>
    </location>
</feature>
<dbReference type="PROSITE" id="PS51257">
    <property type="entry name" value="PROKAR_LIPOPROTEIN"/>
    <property type="match status" value="1"/>
</dbReference>
<keyword evidence="4" id="KW-0732">Signal</keyword>
<feature type="repeat" description="TPR" evidence="1">
    <location>
        <begin position="219"/>
        <end position="252"/>
    </location>
</feature>
<dbReference type="KEGG" id="fya:KMW28_03005"/>
<dbReference type="InterPro" id="IPR019734">
    <property type="entry name" value="TPR_rpt"/>
</dbReference>
<evidence type="ECO:0000256" key="2">
    <source>
        <dbReference type="SAM" id="Coils"/>
    </source>
</evidence>
<feature type="compositionally biased region" description="Polar residues" evidence="3">
    <location>
        <begin position="492"/>
        <end position="504"/>
    </location>
</feature>
<proteinExistence type="predicted"/>
<dbReference type="SUPFAM" id="SSF48452">
    <property type="entry name" value="TPR-like"/>
    <property type="match status" value="1"/>
</dbReference>
<dbReference type="EMBL" id="CP076132">
    <property type="protein sequence ID" value="QWG02560.1"/>
    <property type="molecule type" value="Genomic_DNA"/>
</dbReference>
<keyword evidence="1" id="KW-0802">TPR repeat</keyword>
<feature type="coiled-coil region" evidence="2">
    <location>
        <begin position="396"/>
        <end position="424"/>
    </location>
</feature>
<dbReference type="Pfam" id="PF13181">
    <property type="entry name" value="TPR_8"/>
    <property type="match status" value="1"/>
</dbReference>
<dbReference type="PROSITE" id="PS50005">
    <property type="entry name" value="TPR"/>
    <property type="match status" value="2"/>
</dbReference>
<keyword evidence="6" id="KW-1185">Reference proteome</keyword>
<dbReference type="RefSeq" id="WP_169664949.1">
    <property type="nucleotide sequence ID" value="NZ_CP076132.1"/>
</dbReference>
<evidence type="ECO:0008006" key="7">
    <source>
        <dbReference type="Google" id="ProtNLM"/>
    </source>
</evidence>
<organism evidence="5 6">
    <name type="scientific">Flammeovirga yaeyamensis</name>
    <dbReference type="NCBI Taxonomy" id="367791"/>
    <lineage>
        <taxon>Bacteria</taxon>
        <taxon>Pseudomonadati</taxon>
        <taxon>Bacteroidota</taxon>
        <taxon>Cytophagia</taxon>
        <taxon>Cytophagales</taxon>
        <taxon>Flammeovirgaceae</taxon>
        <taxon>Flammeovirga</taxon>
    </lineage>
</organism>
<evidence type="ECO:0000256" key="1">
    <source>
        <dbReference type="PROSITE-ProRule" id="PRU00339"/>
    </source>
</evidence>
<protein>
    <recommendedName>
        <fullName evidence="7">Tetratricopeptide repeat protein</fullName>
    </recommendedName>
</protein>
<evidence type="ECO:0000256" key="3">
    <source>
        <dbReference type="SAM" id="MobiDB-lite"/>
    </source>
</evidence>
<evidence type="ECO:0000313" key="6">
    <source>
        <dbReference type="Proteomes" id="UP000678679"/>
    </source>
</evidence>
<dbReference type="Gene3D" id="1.25.40.10">
    <property type="entry name" value="Tetratricopeptide repeat domain"/>
    <property type="match status" value="3"/>
</dbReference>
<name>A0AAX1N4X0_9BACT</name>
<dbReference type="SMART" id="SM00028">
    <property type="entry name" value="TPR"/>
    <property type="match status" value="3"/>
</dbReference>
<sequence length="757" mass="90247">MKHTFSHKKYFLAFKVILFLILGTTTSCHFYHNTATHYNSYFLAREGMDRFHKQLFEAHQDDYNDVLSILIPLDTNQTMNYKEDLDYVITKASRPIKFHKSSDFIDECYLLVGWVRMYKGDFENALTTFKYVNSKFTDEDSRHAALNALLRMFIETDEEANMNLVLDIIKQQKAPYNKLNTKDYHLNLAHYFRNKNFYPEAIKHLRIAADLEEKKVYRTRYYFILGQLYEKIGDIDNSYRYYVKSRKISKTNELDFQSDISAHSMQPVDFGDPKQEKKIEKYFAKKLKDHNYWDYRDKIYYEKAQFEMRKPDYDKALHYFNESVQVSTTNQTQKGHSYWESGKIYYDEKQDYIKAAAYYDSAVQNFNESVYGFENIKKRSENLQELAKYTKMVEENERLIKLYEMSEEERNEFLEKEMEEEKEELILRQQYALENEKKRQKPETSSSGSFSNKESTEFYFYNTNAISQGKSQFLRTWGSRPLEDNWRRSNKMEFSSNDNLANQNDDPRKNNNKGKHKSNEDGEGGSEDLFAGLKSVEERKAEIPGNEGELQNTKNKLGDGVFGLGKVYLYRMKMNDHALENFYRMIKQFKDHEMAHEAAYLIYVICKTDDSCDEELAKSFLINYYPDCLYAKILKNPNYIKETNERELYIENLYADAYKMYINGQYNESDIKLTELFTQFPDSDFEIKGRFLRVLLIGRTTKYYKIFKKALEDYLEKYPDSEFEETARGMLDEIDEARLKNGYIPGRYHDYQITIEE</sequence>
<gene>
    <name evidence="5" type="ORF">KMW28_03005</name>
</gene>
<reference evidence="5 6" key="1">
    <citation type="submission" date="2021-05" db="EMBL/GenBank/DDBJ databases">
        <title>Comparative genomic studies on the polysaccharide-degrading batcterial strains of the Flammeovirga genus.</title>
        <authorList>
            <person name="Zewei F."/>
            <person name="Zheng Z."/>
            <person name="Yu L."/>
            <person name="Ruyue G."/>
            <person name="Yanhong M."/>
            <person name="Yuanyuan C."/>
            <person name="Jingyan G."/>
            <person name="Wenjun H."/>
        </authorList>
    </citation>
    <scope>NUCLEOTIDE SEQUENCE [LARGE SCALE GENOMIC DNA]</scope>
    <source>
        <strain evidence="5 6">NBRC:100898</strain>
    </source>
</reference>
<feature type="signal peptide" evidence="4">
    <location>
        <begin position="1"/>
        <end position="30"/>
    </location>
</feature>
<evidence type="ECO:0000256" key="4">
    <source>
        <dbReference type="SAM" id="SignalP"/>
    </source>
</evidence>